<proteinExistence type="predicted"/>
<keyword evidence="1" id="KW-0812">Transmembrane</keyword>
<keyword evidence="1" id="KW-1133">Transmembrane helix</keyword>
<feature type="transmembrane region" description="Helical" evidence="1">
    <location>
        <begin position="48"/>
        <end position="66"/>
    </location>
</feature>
<evidence type="ECO:0000313" key="2">
    <source>
        <dbReference type="EMBL" id="CUN98282.1"/>
    </source>
</evidence>
<feature type="transmembrane region" description="Helical" evidence="1">
    <location>
        <begin position="107"/>
        <end position="127"/>
    </location>
</feature>
<evidence type="ECO:0000256" key="1">
    <source>
        <dbReference type="SAM" id="Phobius"/>
    </source>
</evidence>
<dbReference type="Pfam" id="PF09997">
    <property type="entry name" value="DUF2238"/>
    <property type="match status" value="1"/>
</dbReference>
<dbReference type="InterPro" id="IPR014509">
    <property type="entry name" value="YjdF-like"/>
</dbReference>
<protein>
    <submittedName>
        <fullName evidence="2">Membrane-spanning protein</fullName>
    </submittedName>
</protein>
<sequence length="218" mass="24885">MDFIYIKAAEEALALDLKKDKALIINLAYMVILALTLVYDMMAKEGVHTFRIALAAVTAWIMFFVYKKTFLRRSRISFYLIFTFVFAAMYLGSVLDFYIIIPGYDKILHLISGVIIAYIGYIFYLTLVKTDDKEAVNPMMGVVFSIIFSIAAAGVWEIWEFSTDQLFGFTSQNNSLIDTMMDIICGTVMGILANIPIAMYIKGKKVKFIEKLVEDMRR</sequence>
<gene>
    <name evidence="2" type="ORF">ERS852471_00756</name>
</gene>
<feature type="transmembrane region" description="Helical" evidence="1">
    <location>
        <begin position="23"/>
        <end position="42"/>
    </location>
</feature>
<name>A0A174BB76_9CLOT</name>
<feature type="transmembrane region" description="Helical" evidence="1">
    <location>
        <begin position="179"/>
        <end position="201"/>
    </location>
</feature>
<reference evidence="2 3" key="1">
    <citation type="submission" date="2015-09" db="EMBL/GenBank/DDBJ databases">
        <authorList>
            <consortium name="Pathogen Informatics"/>
        </authorList>
    </citation>
    <scope>NUCLEOTIDE SEQUENCE [LARGE SCALE GENOMIC DNA]</scope>
    <source>
        <strain evidence="2 3">2789STDY5834856</strain>
    </source>
</reference>
<feature type="transmembrane region" description="Helical" evidence="1">
    <location>
        <begin position="78"/>
        <end position="101"/>
    </location>
</feature>
<keyword evidence="1" id="KW-0472">Membrane</keyword>
<dbReference type="EMBL" id="CYZX01000004">
    <property type="protein sequence ID" value="CUN98282.1"/>
    <property type="molecule type" value="Genomic_DNA"/>
</dbReference>
<evidence type="ECO:0000313" key="3">
    <source>
        <dbReference type="Proteomes" id="UP000095594"/>
    </source>
</evidence>
<dbReference type="AlphaFoldDB" id="A0A174BB76"/>
<organism evidence="2 3">
    <name type="scientific">Clostridium disporicum</name>
    <dbReference type="NCBI Taxonomy" id="84024"/>
    <lineage>
        <taxon>Bacteria</taxon>
        <taxon>Bacillati</taxon>
        <taxon>Bacillota</taxon>
        <taxon>Clostridia</taxon>
        <taxon>Eubacteriales</taxon>
        <taxon>Clostridiaceae</taxon>
        <taxon>Clostridium</taxon>
    </lineage>
</organism>
<feature type="transmembrane region" description="Helical" evidence="1">
    <location>
        <begin position="139"/>
        <end position="159"/>
    </location>
</feature>
<accession>A0A174BB76</accession>
<dbReference type="Proteomes" id="UP000095594">
    <property type="component" value="Unassembled WGS sequence"/>
</dbReference>